<proteinExistence type="predicted"/>
<name>A0A1W1VX58_9BACT</name>
<dbReference type="Pfam" id="PF19897">
    <property type="entry name" value="DUF6370"/>
    <property type="match status" value="1"/>
</dbReference>
<evidence type="ECO:0000313" key="3">
    <source>
        <dbReference type="Proteomes" id="UP000192266"/>
    </source>
</evidence>
<evidence type="ECO:0000313" key="2">
    <source>
        <dbReference type="EMBL" id="SMB97969.1"/>
    </source>
</evidence>
<keyword evidence="3" id="KW-1185">Reference proteome</keyword>
<feature type="signal peptide" evidence="1">
    <location>
        <begin position="1"/>
        <end position="20"/>
    </location>
</feature>
<gene>
    <name evidence="2" type="ORF">SAMN00120144_2302</name>
</gene>
<accession>A0A1W1VX58</accession>
<reference evidence="2 3" key="1">
    <citation type="submission" date="2017-04" db="EMBL/GenBank/DDBJ databases">
        <authorList>
            <person name="Afonso C.L."/>
            <person name="Miller P.J."/>
            <person name="Scott M.A."/>
            <person name="Spackman E."/>
            <person name="Goraichik I."/>
            <person name="Dimitrov K.M."/>
            <person name="Suarez D.L."/>
            <person name="Swayne D.E."/>
        </authorList>
    </citation>
    <scope>NUCLEOTIDE SEQUENCE [LARGE SCALE GENOMIC DNA]</scope>
    <source>
        <strain evidence="2 3">DSM 11622</strain>
    </source>
</reference>
<protein>
    <submittedName>
        <fullName evidence="2">Uncharacterized protein</fullName>
    </submittedName>
</protein>
<feature type="chain" id="PRO_5012461474" evidence="1">
    <location>
        <begin position="21"/>
        <end position="100"/>
    </location>
</feature>
<dbReference type="EMBL" id="FWWW01000077">
    <property type="protein sequence ID" value="SMB97969.1"/>
    <property type="molecule type" value="Genomic_DNA"/>
</dbReference>
<sequence length="100" mass="10391">MKSLFLLLTFGFFAASTAQAQTTKAAASVAAAPDKAKEVMVADAACGQCKLGLPGKSCDLAVRLGGKSYFLTGRILTPTATLTPTTGFATLSAKRRYRAK</sequence>
<dbReference type="AlphaFoldDB" id="A0A1W1VX58"/>
<keyword evidence="1" id="KW-0732">Signal</keyword>
<evidence type="ECO:0000256" key="1">
    <source>
        <dbReference type="SAM" id="SignalP"/>
    </source>
</evidence>
<dbReference type="InterPro" id="IPR045950">
    <property type="entry name" value="DUF6370"/>
</dbReference>
<dbReference type="Proteomes" id="UP000192266">
    <property type="component" value="Unassembled WGS sequence"/>
</dbReference>
<dbReference type="STRING" id="645990.SAMN00120144_2302"/>
<organism evidence="2 3">
    <name type="scientific">Hymenobacter roseosalivarius DSM 11622</name>
    <dbReference type="NCBI Taxonomy" id="645990"/>
    <lineage>
        <taxon>Bacteria</taxon>
        <taxon>Pseudomonadati</taxon>
        <taxon>Bacteroidota</taxon>
        <taxon>Cytophagia</taxon>
        <taxon>Cytophagales</taxon>
        <taxon>Hymenobacteraceae</taxon>
        <taxon>Hymenobacter</taxon>
    </lineage>
</organism>